<evidence type="ECO:0000256" key="2">
    <source>
        <dbReference type="SAM" id="SignalP"/>
    </source>
</evidence>
<dbReference type="Gene3D" id="1.25.40.10">
    <property type="entry name" value="Tetratricopeptide repeat domain"/>
    <property type="match status" value="1"/>
</dbReference>
<dbReference type="SMART" id="SM00028">
    <property type="entry name" value="TPR"/>
    <property type="match status" value="2"/>
</dbReference>
<feature type="signal peptide" evidence="2">
    <location>
        <begin position="1"/>
        <end position="26"/>
    </location>
</feature>
<keyword evidence="1" id="KW-0802">TPR repeat</keyword>
<feature type="repeat" description="TPR" evidence="1">
    <location>
        <begin position="349"/>
        <end position="382"/>
    </location>
</feature>
<evidence type="ECO:0000256" key="1">
    <source>
        <dbReference type="PROSITE-ProRule" id="PRU00339"/>
    </source>
</evidence>
<accession>A0A1H5XXH7</accession>
<dbReference type="InterPro" id="IPR011990">
    <property type="entry name" value="TPR-like_helical_dom_sf"/>
</dbReference>
<reference evidence="4" key="1">
    <citation type="submission" date="2016-10" db="EMBL/GenBank/DDBJ databases">
        <authorList>
            <person name="Varghese N."/>
            <person name="Submissions S."/>
        </authorList>
    </citation>
    <scope>NUCLEOTIDE SEQUENCE [LARGE SCALE GENOMIC DNA]</scope>
    <source>
        <strain evidence="4">CGMCC 1.7062</strain>
    </source>
</reference>
<dbReference type="EMBL" id="FNVG01000008">
    <property type="protein sequence ID" value="SEG16235.1"/>
    <property type="molecule type" value="Genomic_DNA"/>
</dbReference>
<gene>
    <name evidence="3" type="ORF">SAMN04488244_10823</name>
</gene>
<evidence type="ECO:0000313" key="4">
    <source>
        <dbReference type="Proteomes" id="UP000236721"/>
    </source>
</evidence>
<sequence length="543" mass="63096">MPKIYLKMNKCVAFALIALSVGVTQASEDEISVDSALSNQISQLRKSIIAQDYPAVDRILLQCGKGFTSNYQQEQKCLSIYKDTPNLREEFVDALKQWYGTEADNFHANMLMGSLSSLDGWVERTHFGRKSVSINQMSYFRKAQLTAVEHFRQAIVIQPDLPFGYLMGVESLGKLSEEYDEYRTFWVNATNEKFPNNISLAKLNIYDNQVRWGGSYEAMEAIKDQYWNRSQNQLGRAILENQIELIKSRDLYGNFGIGEDNPDYKLAQSILYMLLDRGFSIAETHMQLSEALSRDNSHLEAEEHLAMSLKHNPFNEFSLWVAATCEDCEDFQKRVQYLEQYLYDYPSSYGGWMQLGRHQFDEGNYLKAIEAYTKSIELKPHEPAPWQMINFSNRKLGRETAHFESEQWFKNTLAYVYPSQEVLTFLMAKLNEVFEKVEPNKRQELVLAIDRHFTLERYTQKLRYNLDVLELTSQEWNDVITYFAHTSNITTQTTKSYKERVVERFQGKDPALPSSKVNLIAQQTLNELHNEFIMANESIIKQL</sequence>
<dbReference type="Proteomes" id="UP000236721">
    <property type="component" value="Unassembled WGS sequence"/>
</dbReference>
<keyword evidence="4" id="KW-1185">Reference proteome</keyword>
<evidence type="ECO:0000313" key="3">
    <source>
        <dbReference type="EMBL" id="SEG16235.1"/>
    </source>
</evidence>
<dbReference type="AlphaFoldDB" id="A0A1H5XXH7"/>
<keyword evidence="2" id="KW-0732">Signal</keyword>
<proteinExistence type="predicted"/>
<dbReference type="RefSeq" id="WP_103880164.1">
    <property type="nucleotide sequence ID" value="NZ_FNVG01000008.1"/>
</dbReference>
<protein>
    <submittedName>
        <fullName evidence="3">Uncharacterized protein</fullName>
    </submittedName>
</protein>
<dbReference type="InterPro" id="IPR019734">
    <property type="entry name" value="TPR_rpt"/>
</dbReference>
<dbReference type="OrthoDB" id="9815894at2"/>
<dbReference type="PROSITE" id="PS50005">
    <property type="entry name" value="TPR"/>
    <property type="match status" value="1"/>
</dbReference>
<dbReference type="SUPFAM" id="SSF48452">
    <property type="entry name" value="TPR-like"/>
    <property type="match status" value="1"/>
</dbReference>
<name>A0A1H5XXH7_9VIBR</name>
<organism evidence="3 4">
    <name type="scientific">Vibrio hangzhouensis</name>
    <dbReference type="NCBI Taxonomy" id="462991"/>
    <lineage>
        <taxon>Bacteria</taxon>
        <taxon>Pseudomonadati</taxon>
        <taxon>Pseudomonadota</taxon>
        <taxon>Gammaproteobacteria</taxon>
        <taxon>Vibrionales</taxon>
        <taxon>Vibrionaceae</taxon>
        <taxon>Vibrio</taxon>
    </lineage>
</organism>
<feature type="chain" id="PRO_5009289942" evidence="2">
    <location>
        <begin position="27"/>
        <end position="543"/>
    </location>
</feature>